<dbReference type="Proteomes" id="UP000295701">
    <property type="component" value="Unassembled WGS sequence"/>
</dbReference>
<evidence type="ECO:0000313" key="2">
    <source>
        <dbReference type="Proteomes" id="UP000295701"/>
    </source>
</evidence>
<gene>
    <name evidence="1" type="ORF">E2L08_05755</name>
</gene>
<dbReference type="EMBL" id="SNAA01000004">
    <property type="protein sequence ID" value="TDL81616.1"/>
    <property type="molecule type" value="Genomic_DNA"/>
</dbReference>
<keyword evidence="2" id="KW-1185">Reference proteome</keyword>
<comment type="caution">
    <text evidence="1">The sequence shown here is derived from an EMBL/GenBank/DDBJ whole genome shotgun (WGS) entry which is preliminary data.</text>
</comment>
<dbReference type="AlphaFoldDB" id="A0A4R6AIV0"/>
<accession>A0A4R6AIV0</accession>
<reference evidence="1 2" key="1">
    <citation type="submission" date="2019-03" db="EMBL/GenBank/DDBJ databases">
        <title>Primorskyibacter sp. SS33 isolated from sediments.</title>
        <authorList>
            <person name="Xunke S."/>
        </authorList>
    </citation>
    <scope>NUCLEOTIDE SEQUENCE [LARGE SCALE GENOMIC DNA]</scope>
    <source>
        <strain evidence="1 2">SS33</strain>
    </source>
</reference>
<protein>
    <submittedName>
        <fullName evidence="1">Uncharacterized protein</fullName>
    </submittedName>
</protein>
<name>A0A4R6AIV0_9RHOB</name>
<dbReference type="RefSeq" id="WP_133396102.1">
    <property type="nucleotide sequence ID" value="NZ_SNAA01000004.1"/>
</dbReference>
<proteinExistence type="predicted"/>
<evidence type="ECO:0000313" key="1">
    <source>
        <dbReference type="EMBL" id="TDL81616.1"/>
    </source>
</evidence>
<sequence length="64" mass="6488">MTHRGPILILIALFLVAVPAVRAVGPNLPLIGTVSLGALCPGSAMSREPSPLNFLCRAGVLPAG</sequence>
<organism evidence="1 2">
    <name type="scientific">Palleronia sediminis</name>
    <dbReference type="NCBI Taxonomy" id="2547833"/>
    <lineage>
        <taxon>Bacteria</taxon>
        <taxon>Pseudomonadati</taxon>
        <taxon>Pseudomonadota</taxon>
        <taxon>Alphaproteobacteria</taxon>
        <taxon>Rhodobacterales</taxon>
        <taxon>Roseobacteraceae</taxon>
        <taxon>Palleronia</taxon>
    </lineage>
</organism>